<reference evidence="2" key="2">
    <citation type="submission" date="2020-04" db="EMBL/GenBank/DDBJ databases">
        <authorList>
            <consortium name="NCBI Genome Project"/>
        </authorList>
    </citation>
    <scope>NUCLEOTIDE SEQUENCE</scope>
    <source>
        <strain evidence="2">CBS 342.82</strain>
    </source>
</reference>
<dbReference type="OrthoDB" id="9978173at2759"/>
<dbReference type="AlphaFoldDB" id="A0A6J3LRF1"/>
<proteinExistence type="predicted"/>
<evidence type="ECO:0000313" key="2">
    <source>
        <dbReference type="RefSeq" id="XP_033455452.1"/>
    </source>
</evidence>
<sequence>MSESSTTIRLASHLPQELSGDRQTTALQLLERSCGEEQVSGCQGVVQTSFLSFNADIIASANGFYESIYHAYSNNHNLVLRPDDVWFAILAQLGFYLHARNPNGGKNVGSIDFQSSSTNLTARMLFQSKRNAVDVVNEDWIVPEFTTTIESDRIVASVLMLGALHEDVTHRAVRLTPEHPEGFGIPSVTLLGEKRDWERIQQRITKLRDFGEEPKEFEMFLGPIIRYIVKSFDDHDSTEVKDFWDNTIKQVGRYQNALLSGWITAFFFWDKKGKRMFKSPEGKYLLDGVEYLCIGTSSFTSAHTRMKVKVRDQGEEFRARVIAGSVGMKISSSNELKEDSDTLQPESGWWMIKVGDDGEA</sequence>
<dbReference type="GeneID" id="54365878"/>
<dbReference type="RefSeq" id="XP_033455452.1">
    <property type="nucleotide sequence ID" value="XM_033608079.1"/>
</dbReference>
<keyword evidence="1" id="KW-1185">Reference proteome</keyword>
<reference evidence="2" key="1">
    <citation type="submission" date="2020-01" db="EMBL/GenBank/DDBJ databases">
        <authorList>
            <consortium name="DOE Joint Genome Institute"/>
            <person name="Haridas S."/>
            <person name="Albert R."/>
            <person name="Binder M."/>
            <person name="Bloem J."/>
            <person name="Labutti K."/>
            <person name="Salamov A."/>
            <person name="Andreopoulos B."/>
            <person name="Baker S.E."/>
            <person name="Barry K."/>
            <person name="Bills G."/>
            <person name="Bluhm B.H."/>
            <person name="Cannon C."/>
            <person name="Castanera R."/>
            <person name="Culley D.E."/>
            <person name="Daum C."/>
            <person name="Ezra D."/>
            <person name="Gonzalez J.B."/>
            <person name="Henrissat B."/>
            <person name="Kuo A."/>
            <person name="Liang C."/>
            <person name="Lipzen A."/>
            <person name="Lutzoni F."/>
            <person name="Magnuson J."/>
            <person name="Mondo S."/>
            <person name="Nolan M."/>
            <person name="Ohm R."/>
            <person name="Pangilinan J."/>
            <person name="Park H.-J."/>
            <person name="Ramirez L."/>
            <person name="Alfaro M."/>
            <person name="Sun H."/>
            <person name="Tritt A."/>
            <person name="Yoshinaga Y."/>
            <person name="Zwiers L.-H."/>
            <person name="Turgeon B.G."/>
            <person name="Goodwin S.B."/>
            <person name="Spatafora J.W."/>
            <person name="Crous P.W."/>
            <person name="Grigoriev I.V."/>
        </authorList>
    </citation>
    <scope>NUCLEOTIDE SEQUENCE</scope>
    <source>
        <strain evidence="2">CBS 342.82</strain>
    </source>
</reference>
<evidence type="ECO:0000313" key="1">
    <source>
        <dbReference type="Proteomes" id="UP000504637"/>
    </source>
</evidence>
<dbReference type="PANTHER" id="PTHR31252">
    <property type="entry name" value="DUF4419 DOMAIN-CONTAINING PROTEIN"/>
    <property type="match status" value="1"/>
</dbReference>
<name>A0A6J3LRF1_9PEZI</name>
<dbReference type="Proteomes" id="UP000504637">
    <property type="component" value="Unplaced"/>
</dbReference>
<dbReference type="PANTHER" id="PTHR31252:SF11">
    <property type="entry name" value="DUF4419 DOMAIN-CONTAINING PROTEIN"/>
    <property type="match status" value="1"/>
</dbReference>
<organism evidence="2">
    <name type="scientific">Dissoconium aciculare CBS 342.82</name>
    <dbReference type="NCBI Taxonomy" id="1314786"/>
    <lineage>
        <taxon>Eukaryota</taxon>
        <taxon>Fungi</taxon>
        <taxon>Dikarya</taxon>
        <taxon>Ascomycota</taxon>
        <taxon>Pezizomycotina</taxon>
        <taxon>Dothideomycetes</taxon>
        <taxon>Dothideomycetidae</taxon>
        <taxon>Mycosphaerellales</taxon>
        <taxon>Dissoconiaceae</taxon>
        <taxon>Dissoconium</taxon>
    </lineage>
</organism>
<accession>A0A6J3LRF1</accession>
<gene>
    <name evidence="2" type="ORF">K489DRAFT_413711</name>
</gene>
<reference evidence="2" key="3">
    <citation type="submission" date="2025-08" db="UniProtKB">
        <authorList>
            <consortium name="RefSeq"/>
        </authorList>
    </citation>
    <scope>IDENTIFICATION</scope>
    <source>
        <strain evidence="2">CBS 342.82</strain>
    </source>
</reference>
<dbReference type="Pfam" id="PF14388">
    <property type="entry name" value="DUF4419"/>
    <property type="match status" value="1"/>
</dbReference>
<dbReference type="InterPro" id="IPR025533">
    <property type="entry name" value="DUF4419"/>
</dbReference>
<protein>
    <submittedName>
        <fullName evidence="2">Uncharacterized protein</fullName>
    </submittedName>
</protein>